<dbReference type="FunFam" id="2.40.50.140:FF:000076">
    <property type="entry name" value="26S protease regulatory subunit 6A"/>
    <property type="match status" value="1"/>
</dbReference>
<evidence type="ECO:0000313" key="13">
    <source>
        <dbReference type="EMBL" id="RHZ64102.1"/>
    </source>
</evidence>
<dbReference type="AlphaFoldDB" id="A0A397HM23"/>
<evidence type="ECO:0000256" key="7">
    <source>
        <dbReference type="ARBA" id="ARBA00022942"/>
    </source>
</evidence>
<evidence type="ECO:0000259" key="12">
    <source>
        <dbReference type="SMART" id="SM00382"/>
    </source>
</evidence>
<dbReference type="InterPro" id="IPR027417">
    <property type="entry name" value="P-loop_NTPase"/>
</dbReference>
<evidence type="ECO:0000256" key="3">
    <source>
        <dbReference type="ARBA" id="ARBA00006914"/>
    </source>
</evidence>
<evidence type="ECO:0000256" key="2">
    <source>
        <dbReference type="ARBA" id="ARBA00004496"/>
    </source>
</evidence>
<dbReference type="InterPro" id="IPR012340">
    <property type="entry name" value="NA-bd_OB-fold"/>
</dbReference>
<keyword evidence="5 10" id="KW-0547">Nucleotide-binding</keyword>
<dbReference type="InterPro" id="IPR032501">
    <property type="entry name" value="Prot_ATP_ID_OB_2nd"/>
</dbReference>
<evidence type="ECO:0000256" key="1">
    <source>
        <dbReference type="ARBA" id="ARBA00004123"/>
    </source>
</evidence>
<dbReference type="Pfam" id="PF16450">
    <property type="entry name" value="Prot_ATP_ID_OB_C"/>
    <property type="match status" value="1"/>
</dbReference>
<evidence type="ECO:0000313" key="14">
    <source>
        <dbReference type="Proteomes" id="UP000266861"/>
    </source>
</evidence>
<dbReference type="InterPro" id="IPR050221">
    <property type="entry name" value="26S_Proteasome_ATPase"/>
</dbReference>
<evidence type="ECO:0000256" key="11">
    <source>
        <dbReference type="SAM" id="MobiDB-lite"/>
    </source>
</evidence>
<keyword evidence="4" id="KW-0963">Cytoplasm</keyword>
<sequence length="432" mass="48405">MTTLEEKSIWQQSEEEGLEDLGQEILKSSPEEINNRTKMLDNEIKAMKSEHVRLSHEQTSMKEKIKDNKEKIKVNKQLPYLVGNVVELLDMDPNDEPEEDGANIDLDAHRKGKCAVIKTSTRQTIFLPLIGLVDPTTLKPSDLIGVNKDSYLVLDTLPAEYDSRVKAMEVDEKPTEDYNDVGGLDKQIEELVEAIVLPMTHADKFKNLGIKPPKGVLMYGPPGTGKTLLARACAAQTQSTYLKLAGPQLVQMFIGDGAKLVRDAFNLAKEKAPAIIFIDELDAIGTKRFDSEKSGDREVQRTMLELLNQLDGFSSDERIKVIAATNRIDILDPALLRSGRLDRKIEFPLPNEEARARILQIHSRKMTVSETVNYEELARCCDEFNGAQCKAVCVEAGMLALRRGAIELSHEDFMDGIQEVMARKKTSLQYYA</sequence>
<feature type="domain" description="AAA+ ATPase" evidence="12">
    <location>
        <begin position="212"/>
        <end position="351"/>
    </location>
</feature>
<evidence type="ECO:0000256" key="5">
    <source>
        <dbReference type="ARBA" id="ARBA00022741"/>
    </source>
</evidence>
<accession>A0A397HM23</accession>
<dbReference type="Gene3D" id="2.40.50.140">
    <property type="entry name" value="Nucleic acid-binding proteins"/>
    <property type="match status" value="1"/>
</dbReference>
<evidence type="ECO:0000256" key="8">
    <source>
        <dbReference type="ARBA" id="ARBA00023242"/>
    </source>
</evidence>
<proteinExistence type="inferred from homology"/>
<keyword evidence="14" id="KW-1185">Reference proteome</keyword>
<comment type="similarity">
    <text evidence="3 10">Belongs to the AAA ATPase family.</text>
</comment>
<dbReference type="GO" id="GO:0005737">
    <property type="term" value="C:cytoplasm"/>
    <property type="evidence" value="ECO:0007669"/>
    <property type="project" value="UniProtKB-SubCell"/>
</dbReference>
<evidence type="ECO:0000256" key="10">
    <source>
        <dbReference type="RuleBase" id="RU003651"/>
    </source>
</evidence>
<keyword evidence="7" id="KW-0647">Proteasome</keyword>
<dbReference type="SMART" id="SM00382">
    <property type="entry name" value="AAA"/>
    <property type="match status" value="1"/>
</dbReference>
<dbReference type="Gene3D" id="1.10.8.60">
    <property type="match status" value="1"/>
</dbReference>
<feature type="compositionally biased region" description="Acidic residues" evidence="11">
    <location>
        <begin position="13"/>
        <end position="22"/>
    </location>
</feature>
<dbReference type="GO" id="GO:0016887">
    <property type="term" value="F:ATP hydrolysis activity"/>
    <property type="evidence" value="ECO:0007669"/>
    <property type="project" value="InterPro"/>
</dbReference>
<evidence type="ECO:0000256" key="4">
    <source>
        <dbReference type="ARBA" id="ARBA00022490"/>
    </source>
</evidence>
<dbReference type="GO" id="GO:0005524">
    <property type="term" value="F:ATP binding"/>
    <property type="evidence" value="ECO:0007669"/>
    <property type="project" value="UniProtKB-KW"/>
</dbReference>
<dbReference type="InterPro" id="IPR003960">
    <property type="entry name" value="ATPase_AAA_CS"/>
</dbReference>
<dbReference type="SUPFAM" id="SSF52540">
    <property type="entry name" value="P-loop containing nucleoside triphosphate hydrolases"/>
    <property type="match status" value="1"/>
</dbReference>
<gene>
    <name evidence="13" type="ORF">Glove_326g87</name>
</gene>
<dbReference type="InterPro" id="IPR003959">
    <property type="entry name" value="ATPase_AAA_core"/>
</dbReference>
<dbReference type="InterPro" id="IPR041569">
    <property type="entry name" value="AAA_lid_3"/>
</dbReference>
<dbReference type="PROSITE" id="PS00674">
    <property type="entry name" value="AAA"/>
    <property type="match status" value="1"/>
</dbReference>
<dbReference type="InterPro" id="IPR003593">
    <property type="entry name" value="AAA+_ATPase"/>
</dbReference>
<dbReference type="PANTHER" id="PTHR23073">
    <property type="entry name" value="26S PROTEASOME REGULATORY SUBUNIT"/>
    <property type="match status" value="1"/>
</dbReference>
<dbReference type="Pfam" id="PF17862">
    <property type="entry name" value="AAA_lid_3"/>
    <property type="match status" value="1"/>
</dbReference>
<keyword evidence="8" id="KW-0539">Nucleus</keyword>
<dbReference type="Gene3D" id="3.40.50.300">
    <property type="entry name" value="P-loop containing nucleotide triphosphate hydrolases"/>
    <property type="match status" value="1"/>
</dbReference>
<dbReference type="OrthoDB" id="9443236at2759"/>
<dbReference type="STRING" id="1348612.A0A397HM23"/>
<feature type="region of interest" description="Disordered" evidence="11">
    <location>
        <begin position="1"/>
        <end position="32"/>
    </location>
</feature>
<evidence type="ECO:0000256" key="9">
    <source>
        <dbReference type="ARBA" id="ARBA00069320"/>
    </source>
</evidence>
<dbReference type="FunFam" id="1.10.8.60:FF:000009">
    <property type="entry name" value="26S protease regulatory subunit 6A"/>
    <property type="match status" value="1"/>
</dbReference>
<name>A0A397HM23_9GLOM</name>
<dbReference type="Pfam" id="PF00004">
    <property type="entry name" value="AAA"/>
    <property type="match status" value="1"/>
</dbReference>
<protein>
    <recommendedName>
        <fullName evidence="9">26S proteasome regulatory subunit 6A</fullName>
    </recommendedName>
</protein>
<dbReference type="GO" id="GO:0008540">
    <property type="term" value="C:proteasome regulatory particle, base subcomplex"/>
    <property type="evidence" value="ECO:0007669"/>
    <property type="project" value="UniProtKB-ARBA"/>
</dbReference>
<reference evidence="13 14" key="1">
    <citation type="submission" date="2018-08" db="EMBL/GenBank/DDBJ databases">
        <title>Genome and evolution of the arbuscular mycorrhizal fungus Diversispora epigaea (formerly Glomus versiforme) and its bacterial endosymbionts.</title>
        <authorList>
            <person name="Sun X."/>
            <person name="Fei Z."/>
            <person name="Harrison M."/>
        </authorList>
    </citation>
    <scope>NUCLEOTIDE SEQUENCE [LARGE SCALE GENOMIC DNA]</scope>
    <source>
        <strain evidence="13 14">IT104</strain>
    </source>
</reference>
<dbReference type="Proteomes" id="UP000266861">
    <property type="component" value="Unassembled WGS sequence"/>
</dbReference>
<comment type="subcellular location">
    <subcellularLocation>
        <location evidence="2">Cytoplasm</location>
    </subcellularLocation>
    <subcellularLocation>
        <location evidence="1">Nucleus</location>
    </subcellularLocation>
</comment>
<evidence type="ECO:0000256" key="6">
    <source>
        <dbReference type="ARBA" id="ARBA00022840"/>
    </source>
</evidence>
<dbReference type="EMBL" id="PQFF01000298">
    <property type="protein sequence ID" value="RHZ64102.1"/>
    <property type="molecule type" value="Genomic_DNA"/>
</dbReference>
<organism evidence="13 14">
    <name type="scientific">Diversispora epigaea</name>
    <dbReference type="NCBI Taxonomy" id="1348612"/>
    <lineage>
        <taxon>Eukaryota</taxon>
        <taxon>Fungi</taxon>
        <taxon>Fungi incertae sedis</taxon>
        <taxon>Mucoromycota</taxon>
        <taxon>Glomeromycotina</taxon>
        <taxon>Glomeromycetes</taxon>
        <taxon>Diversisporales</taxon>
        <taxon>Diversisporaceae</taxon>
        <taxon>Diversispora</taxon>
    </lineage>
</organism>
<dbReference type="FunFam" id="3.40.50.300:FF:000037">
    <property type="entry name" value="26S protease regulatory subunit 6A"/>
    <property type="match status" value="1"/>
</dbReference>
<keyword evidence="6 10" id="KW-0067">ATP-binding</keyword>
<dbReference type="GO" id="GO:0005634">
    <property type="term" value="C:nucleus"/>
    <property type="evidence" value="ECO:0007669"/>
    <property type="project" value="UniProtKB-SubCell"/>
</dbReference>
<comment type="caution">
    <text evidence="13">The sequence shown here is derived from an EMBL/GenBank/DDBJ whole genome shotgun (WGS) entry which is preliminary data.</text>
</comment>